<dbReference type="EMBL" id="BAZW01000010">
    <property type="protein sequence ID" value="GAO29586.1"/>
    <property type="molecule type" value="Genomic_DNA"/>
</dbReference>
<evidence type="ECO:0000313" key="1">
    <source>
        <dbReference type="EMBL" id="GAO29586.1"/>
    </source>
</evidence>
<dbReference type="STRING" id="1236989.JCM15548_11787"/>
<proteinExistence type="predicted"/>
<sequence length="56" mass="5965">MGNEGNGIRAENAPFITHKITIPTFPAGTPTSESLNVGVAAAIVCAEFRRSENYSR</sequence>
<dbReference type="GO" id="GO:0008173">
    <property type="term" value="F:RNA methyltransferase activity"/>
    <property type="evidence" value="ECO:0007669"/>
    <property type="project" value="InterPro"/>
</dbReference>
<dbReference type="GO" id="GO:0003723">
    <property type="term" value="F:RNA binding"/>
    <property type="evidence" value="ECO:0007669"/>
    <property type="project" value="InterPro"/>
</dbReference>
<dbReference type="Gene3D" id="3.40.1280.10">
    <property type="match status" value="1"/>
</dbReference>
<accession>A0A0E9LWT9</accession>
<organism evidence="1 2">
    <name type="scientific">Geofilum rubicundum JCM 15548</name>
    <dbReference type="NCBI Taxonomy" id="1236989"/>
    <lineage>
        <taxon>Bacteria</taxon>
        <taxon>Pseudomonadati</taxon>
        <taxon>Bacteroidota</taxon>
        <taxon>Bacteroidia</taxon>
        <taxon>Marinilabiliales</taxon>
        <taxon>Marinilabiliaceae</taxon>
        <taxon>Geofilum</taxon>
    </lineage>
</organism>
<name>A0A0E9LWT9_9BACT</name>
<dbReference type="InterPro" id="IPR029028">
    <property type="entry name" value="Alpha/beta_knot_MTases"/>
</dbReference>
<keyword evidence="2" id="KW-1185">Reference proteome</keyword>
<dbReference type="Proteomes" id="UP000032900">
    <property type="component" value="Unassembled WGS sequence"/>
</dbReference>
<dbReference type="GO" id="GO:0032259">
    <property type="term" value="P:methylation"/>
    <property type="evidence" value="ECO:0007669"/>
    <property type="project" value="UniProtKB-KW"/>
</dbReference>
<reference evidence="1 2" key="1">
    <citation type="journal article" date="2015" name="Microbes Environ.">
        <title>Distribution and evolution of nitrogen fixation genes in the phylum bacteroidetes.</title>
        <authorList>
            <person name="Inoue J."/>
            <person name="Oshima K."/>
            <person name="Suda W."/>
            <person name="Sakamoto M."/>
            <person name="Iino T."/>
            <person name="Noda S."/>
            <person name="Hongoh Y."/>
            <person name="Hattori M."/>
            <person name="Ohkuma M."/>
        </authorList>
    </citation>
    <scope>NUCLEOTIDE SEQUENCE [LARGE SCALE GENOMIC DNA]</scope>
    <source>
        <strain evidence="1">JCM 15548</strain>
    </source>
</reference>
<keyword evidence="1" id="KW-0808">Transferase</keyword>
<keyword evidence="1" id="KW-0489">Methyltransferase</keyword>
<comment type="caution">
    <text evidence="1">The sequence shown here is derived from an EMBL/GenBank/DDBJ whole genome shotgun (WGS) entry which is preliminary data.</text>
</comment>
<evidence type="ECO:0000313" key="2">
    <source>
        <dbReference type="Proteomes" id="UP000032900"/>
    </source>
</evidence>
<dbReference type="AlphaFoldDB" id="A0A0E9LWT9"/>
<dbReference type="RefSeq" id="WP_262486933.1">
    <property type="nucleotide sequence ID" value="NZ_BAZW01000010.1"/>
</dbReference>
<gene>
    <name evidence="1" type="ORF">JCM15548_11787</name>
</gene>
<protein>
    <submittedName>
        <fullName evidence="1">RNA methyltransferase, TrmH family</fullName>
    </submittedName>
</protein>
<dbReference type="SUPFAM" id="SSF75217">
    <property type="entry name" value="alpha/beta knot"/>
    <property type="match status" value="1"/>
</dbReference>
<dbReference type="GO" id="GO:0006396">
    <property type="term" value="P:RNA processing"/>
    <property type="evidence" value="ECO:0007669"/>
    <property type="project" value="InterPro"/>
</dbReference>
<dbReference type="InterPro" id="IPR029026">
    <property type="entry name" value="tRNA_m1G_MTases_N"/>
</dbReference>